<keyword evidence="1" id="KW-1133">Transmembrane helix</keyword>
<name>A0A098EIE1_9BACL</name>
<feature type="transmembrane region" description="Helical" evidence="1">
    <location>
        <begin position="12"/>
        <end position="32"/>
    </location>
</feature>
<accession>A0A098EIE1</accession>
<gene>
    <name evidence="2" type="ORF">BN1080_00482</name>
</gene>
<evidence type="ECO:0000313" key="3">
    <source>
        <dbReference type="Proteomes" id="UP000043699"/>
    </source>
</evidence>
<organism evidence="2 3">
    <name type="scientific">Planococcus massiliensis</name>
    <dbReference type="NCBI Taxonomy" id="1499687"/>
    <lineage>
        <taxon>Bacteria</taxon>
        <taxon>Bacillati</taxon>
        <taxon>Bacillota</taxon>
        <taxon>Bacilli</taxon>
        <taxon>Bacillales</taxon>
        <taxon>Caryophanaceae</taxon>
        <taxon>Planococcus</taxon>
    </lineage>
</organism>
<keyword evidence="1" id="KW-0472">Membrane</keyword>
<proteinExistence type="predicted"/>
<protein>
    <submittedName>
        <fullName evidence="2">Uncharacterized protein</fullName>
    </submittedName>
</protein>
<sequence>MKYILEQGKLFLFSLFIFMRISVYVFDVLPLLEIPDPLASC</sequence>
<keyword evidence="1" id="KW-0812">Transmembrane</keyword>
<dbReference type="AlphaFoldDB" id="A0A098EIE1"/>
<evidence type="ECO:0000313" key="2">
    <source>
        <dbReference type="EMBL" id="CEG21570.1"/>
    </source>
</evidence>
<reference evidence="2 3" key="1">
    <citation type="submission" date="2014-09" db="EMBL/GenBank/DDBJ databases">
        <authorList>
            <person name="Urmite Genomes Urmite Genomes"/>
        </authorList>
    </citation>
    <scope>NUCLEOTIDE SEQUENCE [LARGE SCALE GENOMIC DNA]</scope>
    <source>
        <strain evidence="2 3">ES2</strain>
    </source>
</reference>
<dbReference type="Proteomes" id="UP000043699">
    <property type="component" value="Unassembled WGS sequence"/>
</dbReference>
<keyword evidence="3" id="KW-1185">Reference proteome</keyword>
<dbReference type="EMBL" id="CCXS01000001">
    <property type="protein sequence ID" value="CEG21570.1"/>
    <property type="molecule type" value="Genomic_DNA"/>
</dbReference>
<evidence type="ECO:0000256" key="1">
    <source>
        <dbReference type="SAM" id="Phobius"/>
    </source>
</evidence>